<dbReference type="SUPFAM" id="SSF53474">
    <property type="entry name" value="alpha/beta-Hydrolases"/>
    <property type="match status" value="1"/>
</dbReference>
<keyword evidence="2" id="KW-0378">Hydrolase</keyword>
<dbReference type="EMBL" id="CP060394">
    <property type="protein sequence ID" value="QNI34476.1"/>
    <property type="molecule type" value="Genomic_DNA"/>
</dbReference>
<accession>A0A7G8BPK6</accession>
<dbReference type="KEGG" id="adin:H7849_11625"/>
<feature type="domain" description="Serine aminopeptidase S33" evidence="1">
    <location>
        <begin position="49"/>
        <end position="138"/>
    </location>
</feature>
<evidence type="ECO:0000259" key="1">
    <source>
        <dbReference type="Pfam" id="PF12146"/>
    </source>
</evidence>
<evidence type="ECO:0000313" key="3">
    <source>
        <dbReference type="Proteomes" id="UP000515312"/>
    </source>
</evidence>
<gene>
    <name evidence="2" type="ORF">H7849_11625</name>
</gene>
<dbReference type="Gene3D" id="3.40.50.1820">
    <property type="entry name" value="alpha/beta hydrolase"/>
    <property type="match status" value="1"/>
</dbReference>
<evidence type="ECO:0000313" key="2">
    <source>
        <dbReference type="EMBL" id="QNI34476.1"/>
    </source>
</evidence>
<sequence length="269" mass="30768">MPEQARYFTVPGAHLYTVLHQAMDPVARVLLVGPFAAERHFSYHPWVRWARYLASRRIEVLRYDYRGVGESTGVFEELSLENWSEDVQLIAKWVASRSPSMPLLLHGLEMGAILAGRAFHEGTGDALLLWSPPANANQVLRSGLLRWAGLEQLWEAPENRTPASEYIRQLERGTFIEVHGYLWSRRLWHDSFGFTLPANMENEGLSYQAYKKPVKIVRFGKDAASLAMPYSRYDEVKDCSWLYSCNFDWITGALGLPTLGSHEEEYSRA</sequence>
<dbReference type="AlphaFoldDB" id="A0A7G8BPK6"/>
<dbReference type="InterPro" id="IPR029058">
    <property type="entry name" value="AB_hydrolase_fold"/>
</dbReference>
<keyword evidence="3" id="KW-1185">Reference proteome</keyword>
<name>A0A7G8BPK6_9BACT</name>
<dbReference type="Pfam" id="PF12146">
    <property type="entry name" value="Hydrolase_4"/>
    <property type="match status" value="1"/>
</dbReference>
<dbReference type="GO" id="GO:0016787">
    <property type="term" value="F:hydrolase activity"/>
    <property type="evidence" value="ECO:0007669"/>
    <property type="project" value="UniProtKB-KW"/>
</dbReference>
<proteinExistence type="predicted"/>
<dbReference type="InterPro" id="IPR022742">
    <property type="entry name" value="Hydrolase_4"/>
</dbReference>
<dbReference type="Proteomes" id="UP000515312">
    <property type="component" value="Chromosome"/>
</dbReference>
<protein>
    <submittedName>
        <fullName evidence="2">Alpha/beta hydrolase</fullName>
    </submittedName>
</protein>
<reference evidence="2 3" key="1">
    <citation type="submission" date="2020-08" db="EMBL/GenBank/DDBJ databases">
        <title>Edaphobacter telluris sp. nov. and Acidobacterium dinghuensis sp. nov., two acidobacteria isolated from forest soil.</title>
        <authorList>
            <person name="Fu J."/>
            <person name="Qiu L."/>
        </authorList>
    </citation>
    <scope>NUCLEOTIDE SEQUENCE [LARGE SCALE GENOMIC DNA]</scope>
    <source>
        <strain evidence="2">4Y35</strain>
    </source>
</reference>
<organism evidence="2 3">
    <name type="scientific">Alloacidobacterium dinghuense</name>
    <dbReference type="NCBI Taxonomy" id="2763107"/>
    <lineage>
        <taxon>Bacteria</taxon>
        <taxon>Pseudomonadati</taxon>
        <taxon>Acidobacteriota</taxon>
        <taxon>Terriglobia</taxon>
        <taxon>Terriglobales</taxon>
        <taxon>Acidobacteriaceae</taxon>
        <taxon>Alloacidobacterium</taxon>
    </lineage>
</organism>